<keyword evidence="1" id="KW-1133">Transmembrane helix</keyword>
<keyword evidence="3" id="KW-1185">Reference proteome</keyword>
<dbReference type="EMBL" id="JBDKXB010000001">
    <property type="protein sequence ID" value="MEY6430801.1"/>
    <property type="molecule type" value="Genomic_DNA"/>
</dbReference>
<proteinExistence type="predicted"/>
<evidence type="ECO:0000313" key="3">
    <source>
        <dbReference type="Proteomes" id="UP001564408"/>
    </source>
</evidence>
<name>A0ABV4B9A1_9GAMM</name>
<feature type="transmembrane region" description="Helical" evidence="1">
    <location>
        <begin position="6"/>
        <end position="30"/>
    </location>
</feature>
<reference evidence="2 3" key="1">
    <citation type="submission" date="2024-05" db="EMBL/GenBank/DDBJ databases">
        <title>Genome Sequence and Characterization of the New Strain Purple Sulfur Bacterium of Genus Thioalkalicoccus.</title>
        <authorList>
            <person name="Bryantseva I.A."/>
            <person name="Kyndt J.A."/>
            <person name="Imhoff J.F."/>
        </authorList>
    </citation>
    <scope>NUCLEOTIDE SEQUENCE [LARGE SCALE GENOMIC DNA]</scope>
    <source>
        <strain evidence="2 3">Um2</strain>
    </source>
</reference>
<dbReference type="Proteomes" id="UP001564408">
    <property type="component" value="Unassembled WGS sequence"/>
</dbReference>
<protein>
    <submittedName>
        <fullName evidence="2">DUF6544 family protein</fullName>
    </submittedName>
</protein>
<organism evidence="2 3">
    <name type="scientific">Thioalkalicoccus limnaeus</name>
    <dbReference type="NCBI Taxonomy" id="120681"/>
    <lineage>
        <taxon>Bacteria</taxon>
        <taxon>Pseudomonadati</taxon>
        <taxon>Pseudomonadota</taxon>
        <taxon>Gammaproteobacteria</taxon>
        <taxon>Chromatiales</taxon>
        <taxon>Chromatiaceae</taxon>
        <taxon>Thioalkalicoccus</taxon>
    </lineage>
</organism>
<dbReference type="InterPro" id="IPR046674">
    <property type="entry name" value="DUF6544"/>
</dbReference>
<dbReference type="Pfam" id="PF20181">
    <property type="entry name" value="DUF6544"/>
    <property type="match status" value="1"/>
</dbReference>
<evidence type="ECO:0000256" key="1">
    <source>
        <dbReference type="SAM" id="Phobius"/>
    </source>
</evidence>
<keyword evidence="1" id="KW-0812">Transmembrane</keyword>
<sequence>MPTVDAMVLLTIAGWLLLIGAVAGIATGLWRSARDARRAQVVWDALLAERETAPETYDPAMVADLPEIARRYFATAIAPGTPLHRVVELEMAGALILNGRELPMQADQVLAPPHGFVWRARAGSGWVRFSGSDGYRGGRTSWTRFWLWEILPVARCADSEDHARAAAARLVMETVWVPAALLPQHGALWTQTGPDRAEIRFPRVPGVEPIHLVLDASGRVLEMSTQRWSDVNRDRTYRLQPFGGRMLAHATHQGFSIPVAMEVGHHYGTPEYAPFFRAHLTRVT</sequence>
<comment type="caution">
    <text evidence="2">The sequence shown here is derived from an EMBL/GenBank/DDBJ whole genome shotgun (WGS) entry which is preliminary data.</text>
</comment>
<evidence type="ECO:0000313" key="2">
    <source>
        <dbReference type="EMBL" id="MEY6430801.1"/>
    </source>
</evidence>
<keyword evidence="1" id="KW-0472">Membrane</keyword>
<gene>
    <name evidence="2" type="ORF">ABC977_00080</name>
</gene>
<accession>A0ABV4B9A1</accession>